<keyword evidence="3" id="KW-0574">Periplasm</keyword>
<name>A0A175RSH3_9HYPH</name>
<dbReference type="PANTHER" id="PTHR43649">
    <property type="entry name" value="ARABINOSE-BINDING PROTEIN-RELATED"/>
    <property type="match status" value="1"/>
</dbReference>
<dbReference type="GO" id="GO:0042597">
    <property type="term" value="C:periplasmic space"/>
    <property type="evidence" value="ECO:0007669"/>
    <property type="project" value="UniProtKB-SubCell"/>
</dbReference>
<accession>A0A175RSH3</accession>
<dbReference type="InterPro" id="IPR006059">
    <property type="entry name" value="SBP"/>
</dbReference>
<evidence type="ECO:0000256" key="2">
    <source>
        <dbReference type="ARBA" id="ARBA00008520"/>
    </source>
</evidence>
<evidence type="ECO:0000256" key="4">
    <source>
        <dbReference type="SAM" id="SignalP"/>
    </source>
</evidence>
<sequence length="421" mass="46383">MMHLIRLLAGAAIGLGALVPAAMAQEVEITVAHAYGAIFRPIHEQIIAEFNKEFPNIKVTLEAPQPDYEQLVQRTLSGIPQSNAPTLTFQGVNQIRQFVDAGQAHDLSAFVAEDPRWKEGGYYPTMMELGRFDEKQMAIPFAISTPIMYFNADLFEKAGLDPSAPPTTWPEVIEAAKAIEAAVPGTTGLFYDYLITGNWDFQVLVYSEGGSMMNEAETEVTFDEEPGLRAVRLLRSFVDEGVMENWTRAQGEQSFIAGQVGFYFSSTAWLAGVQDKANFDIRTAFWPESSTGERRLPSGGNAAMIITDDPEEAKAAYEYAMFAAGPIGTAIMVPGSGYMPMHEEGTKRLASFYEENPNFKISVEQIPYIFTWYAFPGQNTLKSIDVIRDSLQAIVAGQVSPEEGIKQAAHEVETLVSVDKK</sequence>
<evidence type="ECO:0008006" key="7">
    <source>
        <dbReference type="Google" id="ProtNLM"/>
    </source>
</evidence>
<dbReference type="PANTHER" id="PTHR43649:SF12">
    <property type="entry name" value="DIACETYLCHITOBIOSE BINDING PROTEIN DASA"/>
    <property type="match status" value="1"/>
</dbReference>
<comment type="similarity">
    <text evidence="2">Belongs to the bacterial solute-binding protein 1 family.</text>
</comment>
<dbReference type="Proteomes" id="UP000078529">
    <property type="component" value="Unassembled WGS sequence"/>
</dbReference>
<dbReference type="Pfam" id="PF13416">
    <property type="entry name" value="SBP_bac_8"/>
    <property type="match status" value="1"/>
</dbReference>
<evidence type="ECO:0000313" key="5">
    <source>
        <dbReference type="EMBL" id="KTR06447.1"/>
    </source>
</evidence>
<evidence type="ECO:0000313" key="6">
    <source>
        <dbReference type="Proteomes" id="UP000078529"/>
    </source>
</evidence>
<dbReference type="PATRIC" id="fig|401562.4.peg.1201"/>
<gene>
    <name evidence="5" type="ORF">NS365_07405</name>
</gene>
<reference evidence="5 6" key="1">
    <citation type="journal article" date="2016" name="Front. Microbiol.">
        <title>Genomic Resource of Rice Seed Associated Bacteria.</title>
        <authorList>
            <person name="Midha S."/>
            <person name="Bansal K."/>
            <person name="Sharma S."/>
            <person name="Kumar N."/>
            <person name="Patil P.P."/>
            <person name="Chaudhry V."/>
            <person name="Patil P.B."/>
        </authorList>
    </citation>
    <scope>NUCLEOTIDE SEQUENCE [LARGE SCALE GENOMIC DNA]</scope>
    <source>
        <strain evidence="5 6">NS365</strain>
    </source>
</reference>
<feature type="chain" id="PRO_5008042127" description="Sugar ABC transporter substrate-binding protein" evidence="4">
    <location>
        <begin position="25"/>
        <end position="421"/>
    </location>
</feature>
<dbReference type="CDD" id="cd14748">
    <property type="entry name" value="PBP2_UgpB"/>
    <property type="match status" value="1"/>
</dbReference>
<evidence type="ECO:0000256" key="3">
    <source>
        <dbReference type="ARBA" id="ARBA00022764"/>
    </source>
</evidence>
<dbReference type="AlphaFoldDB" id="A0A175RSH3"/>
<evidence type="ECO:0000256" key="1">
    <source>
        <dbReference type="ARBA" id="ARBA00004418"/>
    </source>
</evidence>
<dbReference type="EMBL" id="LDQA01000018">
    <property type="protein sequence ID" value="KTR06447.1"/>
    <property type="molecule type" value="Genomic_DNA"/>
</dbReference>
<dbReference type="RefSeq" id="WP_058599644.1">
    <property type="nucleotide sequence ID" value="NZ_LDQA01000018.1"/>
</dbReference>
<keyword evidence="4" id="KW-0732">Signal</keyword>
<protein>
    <recommendedName>
        <fullName evidence="7">Sugar ABC transporter substrate-binding protein</fullName>
    </recommendedName>
</protein>
<feature type="signal peptide" evidence="4">
    <location>
        <begin position="1"/>
        <end position="24"/>
    </location>
</feature>
<comment type="caution">
    <text evidence="5">The sequence shown here is derived from an EMBL/GenBank/DDBJ whole genome shotgun (WGS) entry which is preliminary data.</text>
</comment>
<organism evidence="5 6">
    <name type="scientific">Aureimonas ureilytica</name>
    <dbReference type="NCBI Taxonomy" id="401562"/>
    <lineage>
        <taxon>Bacteria</taxon>
        <taxon>Pseudomonadati</taxon>
        <taxon>Pseudomonadota</taxon>
        <taxon>Alphaproteobacteria</taxon>
        <taxon>Hyphomicrobiales</taxon>
        <taxon>Aurantimonadaceae</taxon>
        <taxon>Aureimonas</taxon>
    </lineage>
</organism>
<proteinExistence type="inferred from homology"/>
<dbReference type="InterPro" id="IPR050490">
    <property type="entry name" value="Bact_solute-bd_prot1"/>
</dbReference>
<comment type="subcellular location">
    <subcellularLocation>
        <location evidence="1">Periplasm</location>
    </subcellularLocation>
</comment>
<keyword evidence="6" id="KW-1185">Reference proteome</keyword>
<dbReference type="SUPFAM" id="SSF53850">
    <property type="entry name" value="Periplasmic binding protein-like II"/>
    <property type="match status" value="1"/>
</dbReference>
<dbReference type="Gene3D" id="3.40.190.10">
    <property type="entry name" value="Periplasmic binding protein-like II"/>
    <property type="match status" value="2"/>
</dbReference>